<feature type="non-terminal residue" evidence="1">
    <location>
        <position position="1"/>
    </location>
</feature>
<dbReference type="EMBL" id="VDMD01000099">
    <property type="protein sequence ID" value="TRM55737.1"/>
    <property type="molecule type" value="Genomic_DNA"/>
</dbReference>
<reference evidence="1 2" key="1">
    <citation type="journal article" date="2019" name="New Phytol.">
        <title>Comparative genomics reveals unique wood-decay strategies and fruiting body development in the Schizophyllaceae.</title>
        <authorList>
            <person name="Almasi E."/>
            <person name="Sahu N."/>
            <person name="Krizsan K."/>
            <person name="Balint B."/>
            <person name="Kovacs G.M."/>
            <person name="Kiss B."/>
            <person name="Cseklye J."/>
            <person name="Drula E."/>
            <person name="Henrissat B."/>
            <person name="Nagy I."/>
            <person name="Chovatia M."/>
            <person name="Adam C."/>
            <person name="LaButti K."/>
            <person name="Lipzen A."/>
            <person name="Riley R."/>
            <person name="Grigoriev I.V."/>
            <person name="Nagy L.G."/>
        </authorList>
    </citation>
    <scope>NUCLEOTIDE SEQUENCE [LARGE SCALE GENOMIC DNA]</scope>
    <source>
        <strain evidence="1 2">NL-1724</strain>
    </source>
</reference>
<gene>
    <name evidence="1" type="ORF">BD626DRAFT_522972</name>
</gene>
<organism evidence="1 2">
    <name type="scientific">Schizophyllum amplum</name>
    <dbReference type="NCBI Taxonomy" id="97359"/>
    <lineage>
        <taxon>Eukaryota</taxon>
        <taxon>Fungi</taxon>
        <taxon>Dikarya</taxon>
        <taxon>Basidiomycota</taxon>
        <taxon>Agaricomycotina</taxon>
        <taxon>Agaricomycetes</taxon>
        <taxon>Agaricomycetidae</taxon>
        <taxon>Agaricales</taxon>
        <taxon>Schizophyllaceae</taxon>
        <taxon>Schizophyllum</taxon>
    </lineage>
</organism>
<evidence type="ECO:0000313" key="1">
    <source>
        <dbReference type="EMBL" id="TRM55737.1"/>
    </source>
</evidence>
<name>A0A550BT75_9AGAR</name>
<dbReference type="AlphaFoldDB" id="A0A550BT75"/>
<proteinExistence type="predicted"/>
<dbReference type="Proteomes" id="UP000320762">
    <property type="component" value="Unassembled WGS sequence"/>
</dbReference>
<comment type="caution">
    <text evidence="1">The sequence shown here is derived from an EMBL/GenBank/DDBJ whole genome shotgun (WGS) entry which is preliminary data.</text>
</comment>
<sequence>MTDARPSSAFAYYRLPELYANKHPALPLQFVTRPRLRTDFHPSQSSRSSTVFAPPQSLCYSRFYQRGPRARSLPCNAHIVLTGRLACCEDVAFKARIEDSRTGSSQRLLNCTRCDCRSIPGREILCSDAARHRLGGADNPASLWLFRHSIPRFWDLTCSTAPSPS</sequence>
<protein>
    <submittedName>
        <fullName evidence="1">Uncharacterized protein</fullName>
    </submittedName>
</protein>
<accession>A0A550BT75</accession>
<evidence type="ECO:0000313" key="2">
    <source>
        <dbReference type="Proteomes" id="UP000320762"/>
    </source>
</evidence>
<keyword evidence="2" id="KW-1185">Reference proteome</keyword>